<keyword evidence="10" id="KW-1185">Reference proteome</keyword>
<evidence type="ECO:0000256" key="5">
    <source>
        <dbReference type="ARBA" id="ARBA00022849"/>
    </source>
</evidence>
<keyword evidence="6 8" id="KW-1133">Transmembrane helix</keyword>
<dbReference type="Proteomes" id="UP001297580">
    <property type="component" value="Chromosome"/>
</dbReference>
<feature type="transmembrane region" description="Helical" evidence="8">
    <location>
        <begin position="261"/>
        <end position="277"/>
    </location>
</feature>
<comment type="similarity">
    <text evidence="2">Belongs to the ArsB family.</text>
</comment>
<evidence type="ECO:0000313" key="9">
    <source>
        <dbReference type="EMBL" id="WMV77873.1"/>
    </source>
</evidence>
<dbReference type="RefSeq" id="WP_171355649.1">
    <property type="nucleotide sequence ID" value="NZ_CP017690.1"/>
</dbReference>
<gene>
    <name evidence="9" type="ORF">HSX42_09105</name>
</gene>
<accession>A0ABY9QG30</accession>
<dbReference type="CDD" id="cd01118">
    <property type="entry name" value="ArsB_permease"/>
    <property type="match status" value="1"/>
</dbReference>
<dbReference type="PANTHER" id="PTHR43302">
    <property type="entry name" value="TRANSPORTER ARSB-RELATED"/>
    <property type="match status" value="1"/>
</dbReference>
<proteinExistence type="inferred from homology"/>
<feature type="transmembrane region" description="Helical" evidence="8">
    <location>
        <begin position="133"/>
        <end position="156"/>
    </location>
</feature>
<feature type="transmembrane region" description="Helical" evidence="8">
    <location>
        <begin position="366"/>
        <end position="399"/>
    </location>
</feature>
<feature type="transmembrane region" description="Helical" evidence="8">
    <location>
        <begin position="92"/>
        <end position="121"/>
    </location>
</feature>
<evidence type="ECO:0000256" key="3">
    <source>
        <dbReference type="ARBA" id="ARBA00022475"/>
    </source>
</evidence>
<evidence type="ECO:0000256" key="8">
    <source>
        <dbReference type="SAM" id="Phobius"/>
    </source>
</evidence>
<dbReference type="InterPro" id="IPR000802">
    <property type="entry name" value="Arsenical_pump_ArsB"/>
</dbReference>
<evidence type="ECO:0000313" key="10">
    <source>
        <dbReference type="Proteomes" id="UP001297580"/>
    </source>
</evidence>
<keyword evidence="4 8" id="KW-0812">Transmembrane</keyword>
<feature type="transmembrane region" description="Helical" evidence="8">
    <location>
        <begin position="237"/>
        <end position="255"/>
    </location>
</feature>
<reference evidence="9 10" key="1">
    <citation type="submission" date="2023-08" db="EMBL/GenBank/DDBJ databases">
        <title>Complete genome sequence of Geobacillus thermodenitrificans K1041, a genetically tractable strain representative of the genus Geobacillus.</title>
        <authorList>
            <person name="Kani S."/>
            <person name="Suzuki H."/>
        </authorList>
    </citation>
    <scope>NUCLEOTIDE SEQUENCE [LARGE SCALE GENOMIC DNA]</scope>
    <source>
        <strain evidence="9 10">K1041</strain>
    </source>
</reference>
<feature type="transmembrane region" description="Helical" evidence="8">
    <location>
        <begin position="176"/>
        <end position="195"/>
    </location>
</feature>
<dbReference type="Pfam" id="PF02040">
    <property type="entry name" value="ArsB"/>
    <property type="match status" value="1"/>
</dbReference>
<keyword evidence="7 8" id="KW-0472">Membrane</keyword>
<feature type="transmembrane region" description="Helical" evidence="8">
    <location>
        <begin position="51"/>
        <end position="80"/>
    </location>
</feature>
<keyword evidence="3" id="KW-1003">Cell membrane</keyword>
<feature type="transmembrane region" description="Helical" evidence="8">
    <location>
        <begin position="289"/>
        <end position="307"/>
    </location>
</feature>
<protein>
    <submittedName>
        <fullName evidence="9">Arsenic transporter</fullName>
    </submittedName>
</protein>
<dbReference type="EMBL" id="CP133461">
    <property type="protein sequence ID" value="WMV77873.1"/>
    <property type="molecule type" value="Genomic_DNA"/>
</dbReference>
<evidence type="ECO:0000256" key="4">
    <source>
        <dbReference type="ARBA" id="ARBA00022692"/>
    </source>
</evidence>
<feature type="transmembrane region" description="Helical" evidence="8">
    <location>
        <begin position="20"/>
        <end position="39"/>
    </location>
</feature>
<dbReference type="PANTHER" id="PTHR43302:SF6">
    <property type="entry name" value="ARSENICAL PUMP MEMBRANE PROTEIN-RELATED"/>
    <property type="match status" value="1"/>
</dbReference>
<comment type="subcellular location">
    <subcellularLocation>
        <location evidence="1">Cell membrane</location>
        <topology evidence="1">Multi-pass membrane protein</topology>
    </subcellularLocation>
</comment>
<evidence type="ECO:0000256" key="6">
    <source>
        <dbReference type="ARBA" id="ARBA00022989"/>
    </source>
</evidence>
<keyword evidence="5" id="KW-0059">Arsenical resistance</keyword>
<organism evidence="9 10">
    <name type="scientific">Geobacillus thermodenitrificans</name>
    <dbReference type="NCBI Taxonomy" id="33940"/>
    <lineage>
        <taxon>Bacteria</taxon>
        <taxon>Bacillati</taxon>
        <taxon>Bacillota</taxon>
        <taxon>Bacilli</taxon>
        <taxon>Bacillales</taxon>
        <taxon>Anoxybacillaceae</taxon>
        <taxon>Geobacillus</taxon>
    </lineage>
</organism>
<name>A0ABY9QG30_GEOTD</name>
<evidence type="ECO:0000256" key="2">
    <source>
        <dbReference type="ARBA" id="ARBA00006433"/>
    </source>
</evidence>
<feature type="transmembrane region" description="Helical" evidence="8">
    <location>
        <begin position="419"/>
        <end position="441"/>
    </location>
</feature>
<evidence type="ECO:0000256" key="7">
    <source>
        <dbReference type="ARBA" id="ARBA00023136"/>
    </source>
</evidence>
<feature type="transmembrane region" description="Helical" evidence="8">
    <location>
        <begin position="327"/>
        <end position="345"/>
    </location>
</feature>
<dbReference type="PRINTS" id="PR00758">
    <property type="entry name" value="ARSENICPUMP"/>
</dbReference>
<evidence type="ECO:0000256" key="1">
    <source>
        <dbReference type="ARBA" id="ARBA00004651"/>
    </source>
</evidence>
<sequence>MFTFFFTMMLIYWHPKGMHEAIPAAIGAAIILVSGAVSFSNLIDISAKVSGAAVTIISTFIMALVLESIGFFHWIAAILAERANGSGIRLFWYTNALCFLMTLFFNNDGSIIITTPILLLLLKSFQLKKHQQLPYLISGALVATASSAPIGVSNMVNLISLKIIDMSLYLQTTMMFVPSMLGLLFLVGMLFAVFYKDLPRTLPPLSVPITPLSFYQHPLRHSEGYDYLKISEQKMKGILLFVLVMRVSLFVASYWHIPVEWVAVTGSVLLLGWRWYALQMKPFDVLRKAPWHILIFAFGMYIIVYGLNGAGLGHYLVQQLQPYVSNLFHAIFTMGSMMSILSNVFNNHPALMIGTLTLTEMRIDPLILKAAYLAMIIGSDIGSLLLPTGTLATLLWLHILQKYRYPLPWSTYTKISLLVIPPTVLFTLAMLYSWIFFLSLVHLL</sequence>